<dbReference type="PANTHER" id="PTHR43877">
    <property type="entry name" value="AMINOALKYLPHOSPHONATE N-ACETYLTRANSFERASE-RELATED-RELATED"/>
    <property type="match status" value="1"/>
</dbReference>
<dbReference type="SUPFAM" id="SSF55729">
    <property type="entry name" value="Acyl-CoA N-acyltransferases (Nat)"/>
    <property type="match status" value="1"/>
</dbReference>
<dbReference type="GO" id="GO:0016747">
    <property type="term" value="F:acyltransferase activity, transferring groups other than amino-acyl groups"/>
    <property type="evidence" value="ECO:0007669"/>
    <property type="project" value="InterPro"/>
</dbReference>
<proteinExistence type="predicted"/>
<reference evidence="4 5" key="1">
    <citation type="submission" date="2017-07" db="EMBL/GenBank/DDBJ databases">
        <title>Niveispirillum cyanobacteriorum sp. nov., isolated from cyanobacterial aggregates in a eutrophic lake.</title>
        <authorList>
            <person name="Cai H."/>
        </authorList>
    </citation>
    <scope>NUCLEOTIDE SEQUENCE [LARGE SCALE GENOMIC DNA]</scope>
    <source>
        <strain evidence="5">TH1-14</strain>
    </source>
</reference>
<dbReference type="CDD" id="cd04301">
    <property type="entry name" value="NAT_SF"/>
    <property type="match status" value="1"/>
</dbReference>
<dbReference type="InterPro" id="IPR000182">
    <property type="entry name" value="GNAT_dom"/>
</dbReference>
<dbReference type="Gene3D" id="3.40.630.30">
    <property type="match status" value="1"/>
</dbReference>
<keyword evidence="1" id="KW-0808">Transferase</keyword>
<keyword evidence="5" id="KW-1185">Reference proteome</keyword>
<dbReference type="InterPro" id="IPR050832">
    <property type="entry name" value="Bact_Acetyltransf"/>
</dbReference>
<evidence type="ECO:0000313" key="4">
    <source>
        <dbReference type="EMBL" id="OYQ35527.1"/>
    </source>
</evidence>
<organism evidence="4 5">
    <name type="scientific">Niveispirillum lacus</name>
    <dbReference type="NCBI Taxonomy" id="1981099"/>
    <lineage>
        <taxon>Bacteria</taxon>
        <taxon>Pseudomonadati</taxon>
        <taxon>Pseudomonadota</taxon>
        <taxon>Alphaproteobacteria</taxon>
        <taxon>Rhodospirillales</taxon>
        <taxon>Azospirillaceae</taxon>
        <taxon>Niveispirillum</taxon>
    </lineage>
</organism>
<dbReference type="EMBL" id="NOXU01000025">
    <property type="protein sequence ID" value="OYQ35527.1"/>
    <property type="molecule type" value="Genomic_DNA"/>
</dbReference>
<evidence type="ECO:0000259" key="3">
    <source>
        <dbReference type="PROSITE" id="PS51186"/>
    </source>
</evidence>
<gene>
    <name evidence="4" type="ORF">CHU95_07300</name>
</gene>
<name>A0A255Z1Z6_9PROT</name>
<sequence>MCSRITGTRAPISEMTYTIHVLGPGDAGLLTQVAEDVFDDEIDTGLLTAYLADPGHAMAVAVENGVVIGQGRAILNRQPDAATALFLDNLGVTPDQRRRGIATALVKALMQWGHRYGCQSLWVPLETDNAEARAFYASLGLHSRPILIAEGPLL</sequence>
<comment type="caution">
    <text evidence="4">The sequence shown here is derived from an EMBL/GenBank/DDBJ whole genome shotgun (WGS) entry which is preliminary data.</text>
</comment>
<accession>A0A255Z1Z6</accession>
<dbReference type="AlphaFoldDB" id="A0A255Z1Z6"/>
<feature type="domain" description="N-acetyltransferase" evidence="3">
    <location>
        <begin position="17"/>
        <end position="154"/>
    </location>
</feature>
<evidence type="ECO:0000256" key="2">
    <source>
        <dbReference type="ARBA" id="ARBA00023315"/>
    </source>
</evidence>
<dbReference type="Pfam" id="PF00583">
    <property type="entry name" value="Acetyltransf_1"/>
    <property type="match status" value="1"/>
</dbReference>
<dbReference type="PROSITE" id="PS51186">
    <property type="entry name" value="GNAT"/>
    <property type="match status" value="1"/>
</dbReference>
<dbReference type="InterPro" id="IPR016181">
    <property type="entry name" value="Acyl_CoA_acyltransferase"/>
</dbReference>
<evidence type="ECO:0000313" key="5">
    <source>
        <dbReference type="Proteomes" id="UP000216998"/>
    </source>
</evidence>
<dbReference type="Proteomes" id="UP000216998">
    <property type="component" value="Unassembled WGS sequence"/>
</dbReference>
<evidence type="ECO:0000256" key="1">
    <source>
        <dbReference type="ARBA" id="ARBA00022679"/>
    </source>
</evidence>
<dbReference type="OrthoDB" id="9796129at2"/>
<protein>
    <recommendedName>
        <fullName evidence="3">N-acetyltransferase domain-containing protein</fullName>
    </recommendedName>
</protein>
<keyword evidence="2" id="KW-0012">Acyltransferase</keyword>